<dbReference type="Gene3D" id="1.20.1590.10">
    <property type="entry name" value="YP_001051499.1 domain like"/>
    <property type="match status" value="1"/>
</dbReference>
<gene>
    <name evidence="1" type="ORF">Cylst_6127</name>
</gene>
<proteinExistence type="predicted"/>
<keyword evidence="2" id="KW-1185">Reference proteome</keyword>
<dbReference type="Pfam" id="PF04222">
    <property type="entry name" value="DUF416"/>
    <property type="match status" value="1"/>
</dbReference>
<dbReference type="KEGG" id="csg:Cylst_6127"/>
<dbReference type="HOGENOM" id="CLU_096082_0_0_3"/>
<name>K9X625_9NOST</name>
<protein>
    <recommendedName>
        <fullName evidence="3">DUF416 domain-containing protein</fullName>
    </recommendedName>
</protein>
<evidence type="ECO:0000313" key="1">
    <source>
        <dbReference type="EMBL" id="AFZ28095.1"/>
    </source>
</evidence>
<evidence type="ECO:0008006" key="3">
    <source>
        <dbReference type="Google" id="ProtNLM"/>
    </source>
</evidence>
<dbReference type="STRING" id="56107.Cylst_6127"/>
<dbReference type="AlphaFoldDB" id="K9X625"/>
<dbReference type="Proteomes" id="UP000010475">
    <property type="component" value="Chromosome"/>
</dbReference>
<dbReference type="EMBL" id="CP003642">
    <property type="protein sequence ID" value="AFZ28095.1"/>
    <property type="molecule type" value="Genomic_DNA"/>
</dbReference>
<sequence length="211" mass="24301">MNFNFFEYDTLEEELKQIPTQHQLAFAASICERLIPNYKAFCQNLVEPWGNPSVPKEALDEVWQILAGKPLDPVLISQLRDECGQDDIFPDDLDFGDDCYEAQETLIAIRAILAACIEPDLQLIIEVAKHARNIIEAYIPYKDENFKLTLEKDGEEKFYESIANHPFAVREIAKQTEDLQRLKVIQTLDKFFLEWLRTSSENCGKSLIDLA</sequence>
<evidence type="ECO:0000313" key="2">
    <source>
        <dbReference type="Proteomes" id="UP000010475"/>
    </source>
</evidence>
<dbReference type="InterPro" id="IPR007338">
    <property type="entry name" value="DUF416"/>
</dbReference>
<reference evidence="1 2" key="1">
    <citation type="submission" date="2012-06" db="EMBL/GenBank/DDBJ databases">
        <title>Finished chromosome of genome of Cylindrospermum stagnale PCC 7417.</title>
        <authorList>
            <consortium name="US DOE Joint Genome Institute"/>
            <person name="Gugger M."/>
            <person name="Coursin T."/>
            <person name="Rippka R."/>
            <person name="Tandeau De Marsac N."/>
            <person name="Huntemann M."/>
            <person name="Wei C.-L."/>
            <person name="Han J."/>
            <person name="Detter J.C."/>
            <person name="Han C."/>
            <person name="Tapia R."/>
            <person name="Chen A."/>
            <person name="Kyrpides N."/>
            <person name="Mavromatis K."/>
            <person name="Markowitz V."/>
            <person name="Szeto E."/>
            <person name="Ivanova N."/>
            <person name="Pagani I."/>
            <person name="Pati A."/>
            <person name="Goodwin L."/>
            <person name="Nordberg H.P."/>
            <person name="Cantor M.N."/>
            <person name="Hua S.X."/>
            <person name="Woyke T."/>
            <person name="Kerfeld C.A."/>
        </authorList>
    </citation>
    <scope>NUCLEOTIDE SEQUENCE [LARGE SCALE GENOMIC DNA]</scope>
    <source>
        <strain evidence="1 2">PCC 7417</strain>
    </source>
</reference>
<dbReference type="RefSeq" id="WP_015211327.1">
    <property type="nucleotide sequence ID" value="NC_019757.1"/>
</dbReference>
<dbReference type="eggNOG" id="COG3068">
    <property type="taxonomic scope" value="Bacteria"/>
</dbReference>
<accession>K9X625</accession>
<organism evidence="1 2">
    <name type="scientific">Cylindrospermum stagnale PCC 7417</name>
    <dbReference type="NCBI Taxonomy" id="56107"/>
    <lineage>
        <taxon>Bacteria</taxon>
        <taxon>Bacillati</taxon>
        <taxon>Cyanobacteriota</taxon>
        <taxon>Cyanophyceae</taxon>
        <taxon>Nostocales</taxon>
        <taxon>Nostocaceae</taxon>
        <taxon>Cylindrospermum</taxon>
    </lineage>
</organism>
<dbReference type="InterPro" id="IPR023381">
    <property type="entry name" value="YP001051499.1-like_dom_sf"/>
</dbReference>
<dbReference type="OrthoDB" id="9204516at2"/>